<gene>
    <name evidence="3" type="ORF">A2777_05010</name>
</gene>
<feature type="domain" description="Peptidase G2 IMC autoproteolytic cleavage" evidence="2">
    <location>
        <begin position="344"/>
        <end position="417"/>
    </location>
</feature>
<dbReference type="Proteomes" id="UP000177354">
    <property type="component" value="Unassembled WGS sequence"/>
</dbReference>
<dbReference type="Pfam" id="PF11962">
    <property type="entry name" value="Peptidase_G2"/>
    <property type="match status" value="1"/>
</dbReference>
<proteinExistence type="predicted"/>
<dbReference type="Pfam" id="PF01391">
    <property type="entry name" value="Collagen"/>
    <property type="match status" value="1"/>
</dbReference>
<comment type="caution">
    <text evidence="3">The sequence shown here is derived from an EMBL/GenBank/DDBJ whole genome shotgun (WGS) entry which is preliminary data.</text>
</comment>
<dbReference type="EMBL" id="MFJF01000022">
    <property type="protein sequence ID" value="OGG05884.1"/>
    <property type="molecule type" value="Genomic_DNA"/>
</dbReference>
<evidence type="ECO:0000256" key="1">
    <source>
        <dbReference type="SAM" id="MobiDB-lite"/>
    </source>
</evidence>
<protein>
    <recommendedName>
        <fullName evidence="2">Peptidase G2 IMC autoproteolytic cleavage domain-containing protein</fullName>
    </recommendedName>
</protein>
<dbReference type="AlphaFoldDB" id="A0A1F5Z0M9"/>
<evidence type="ECO:0000313" key="3">
    <source>
        <dbReference type="EMBL" id="OGG05884.1"/>
    </source>
</evidence>
<dbReference type="Gene3D" id="2.40.300.10">
    <property type="entry name" value="Head decoration protein D"/>
    <property type="match status" value="1"/>
</dbReference>
<organism evidence="3 4">
    <name type="scientific">Candidatus Gottesmanbacteria bacterium RIFCSPHIGHO2_01_FULL_40_15</name>
    <dbReference type="NCBI Taxonomy" id="1798376"/>
    <lineage>
        <taxon>Bacteria</taxon>
        <taxon>Candidatus Gottesmaniibacteriota</taxon>
    </lineage>
</organism>
<dbReference type="InterPro" id="IPR021865">
    <property type="entry name" value="Peptidase_G2"/>
</dbReference>
<accession>A0A1F5Z0M9</accession>
<feature type="non-terminal residue" evidence="3">
    <location>
        <position position="1"/>
    </location>
</feature>
<evidence type="ECO:0000313" key="4">
    <source>
        <dbReference type="Proteomes" id="UP000177354"/>
    </source>
</evidence>
<evidence type="ECO:0000259" key="2">
    <source>
        <dbReference type="Pfam" id="PF11962"/>
    </source>
</evidence>
<feature type="region of interest" description="Disordered" evidence="1">
    <location>
        <begin position="1"/>
        <end position="59"/>
    </location>
</feature>
<name>A0A1F5Z0M9_9BACT</name>
<sequence>TTGATGQSGPTGSTGTTGSTGVQGPTGTTGTTGTTGSQGPTGVTGSTGSTGPVGPEGVSLFWEDKNGSCLGPDNWCGLIYPYLDPNSQSFALGDTSTGSAEIYFSPVSGQTQKISMANTTANVLNLLADSLTEANALDISVDALTIGKGLNISSTSDSLTSGGNLLKLDWSPTSAQSTADLFLINIGSGGNAASLLKITDNGVTVFKVTESQIVSAVPHSFTAVGDVSLSYDLILTNETAGALKSYGPLTIEAGESFESNNLTLRTYNSGNILLEPEYAGKIVVGTGSAILKFNVSDNQPATAAAIIENVSTGNQADGLVVKLGYTGSGSVGNSFITFLRGDGVMMGKIRSDGGTGVSYDAIGSDFAEYFNKTSGTSYEQGDLVIIGSGVRTAAKTSTPYDRRILGVVSNTAGFVGGTEGPDKVLVGLIGQLKVKIAPSSSSINEGDYLTSSNETGKAMKLERGGTTIGKALESWTPSSGKDQIMIYLNISWYDPDVSSYMIGTSENSQSSPADLLALSNQNDPAAQSGIDGLSVDFYQSATGSNKENSAINITASSSAVIGDSLYGIKIGDLNNPGQNSTEYALVIGQGWDRGISVAAKSVIGSGSDTITFDPTAGTTYSGTARPAKKIVLSPEFENSIITASGSADISGSLTTDASPSAQWRQWYEWKSGQTNLQDYTIAVRITLPSDFSSWTENQPAITVNFNTLSDNPDLNKLDVIVYKASDTAGIPVVQKTENYSTSTKTWTSLNLSKQDLDDNLGDDWNSPEQTAVIYLKMYSRENNYVQIGDIVLNYLAKF</sequence>
<reference evidence="3 4" key="1">
    <citation type="journal article" date="2016" name="Nat. Commun.">
        <title>Thousands of microbial genomes shed light on interconnected biogeochemical processes in an aquifer system.</title>
        <authorList>
            <person name="Anantharaman K."/>
            <person name="Brown C.T."/>
            <person name="Hug L.A."/>
            <person name="Sharon I."/>
            <person name="Castelle C.J."/>
            <person name="Probst A.J."/>
            <person name="Thomas B.C."/>
            <person name="Singh A."/>
            <person name="Wilkins M.J."/>
            <person name="Karaoz U."/>
            <person name="Brodie E.L."/>
            <person name="Williams K.H."/>
            <person name="Hubbard S.S."/>
            <person name="Banfield J.F."/>
        </authorList>
    </citation>
    <scope>NUCLEOTIDE SEQUENCE [LARGE SCALE GENOMIC DNA]</scope>
</reference>
<dbReference type="InterPro" id="IPR008160">
    <property type="entry name" value="Collagen"/>
</dbReference>